<dbReference type="GeneID" id="36394269"/>
<dbReference type="RefSeq" id="XP_024549403.1">
    <property type="nucleotide sequence ID" value="XM_024693617.1"/>
</dbReference>
<reference evidence="1 2" key="3">
    <citation type="journal article" date="2017" name="Mol. Plant Pathol.">
        <title>A gapless genome sequence of the fungus Botrytis cinerea.</title>
        <authorList>
            <person name="Van Kan J.A."/>
            <person name="Stassen J.H."/>
            <person name="Mosbach A."/>
            <person name="Van Der Lee T.A."/>
            <person name="Faino L."/>
            <person name="Farmer A.D."/>
            <person name="Papasotiriou D.G."/>
            <person name="Zhou S."/>
            <person name="Seidl M.F."/>
            <person name="Cottam E."/>
            <person name="Edel D."/>
            <person name="Hahn M."/>
            <person name="Schwartz D.C."/>
            <person name="Dietrich R.A."/>
            <person name="Widdison S."/>
            <person name="Scalliet G."/>
        </authorList>
    </citation>
    <scope>NUCLEOTIDE SEQUENCE [LARGE SCALE GENOMIC DNA]</scope>
    <source>
        <strain evidence="1 2">B05.10</strain>
    </source>
</reference>
<reference evidence="1 2" key="2">
    <citation type="journal article" date="2012" name="Eukaryot. Cell">
        <title>Genome update of Botrytis cinerea strains B05.10 and T4.</title>
        <authorList>
            <person name="Staats M."/>
            <person name="van Kan J.A."/>
        </authorList>
    </citation>
    <scope>NUCLEOTIDE SEQUENCE [LARGE SCALE GENOMIC DNA]</scope>
    <source>
        <strain evidence="1 2">B05.10</strain>
    </source>
</reference>
<dbReference type="KEGG" id="bfu:BCIN_06g05610"/>
<keyword evidence="2" id="KW-1185">Reference proteome</keyword>
<accession>A0A384JKL5</accession>
<evidence type="ECO:0000313" key="1">
    <source>
        <dbReference type="EMBL" id="ATZ51129.1"/>
    </source>
</evidence>
<sequence length="88" mass="10462">MYLHAGLPVSKGLRRLISTPLILRGLFHTSIKRQQYCFSLRKPALRSSCITRPYLSIYHTIRLTNSQITLPRTLIRQVDWIYRQFLQF</sequence>
<organism evidence="1 2">
    <name type="scientific">Botryotinia fuckeliana (strain B05.10)</name>
    <name type="common">Noble rot fungus</name>
    <name type="synonym">Botrytis cinerea</name>
    <dbReference type="NCBI Taxonomy" id="332648"/>
    <lineage>
        <taxon>Eukaryota</taxon>
        <taxon>Fungi</taxon>
        <taxon>Dikarya</taxon>
        <taxon>Ascomycota</taxon>
        <taxon>Pezizomycotina</taxon>
        <taxon>Leotiomycetes</taxon>
        <taxon>Helotiales</taxon>
        <taxon>Sclerotiniaceae</taxon>
        <taxon>Botrytis</taxon>
    </lineage>
</organism>
<gene>
    <name evidence="1" type="ORF">BCIN_06g05610</name>
</gene>
<dbReference type="Proteomes" id="UP000001798">
    <property type="component" value="Chromosome 6"/>
</dbReference>
<protein>
    <submittedName>
        <fullName evidence="1">Uncharacterized protein</fullName>
    </submittedName>
</protein>
<reference evidence="1 2" key="1">
    <citation type="journal article" date="2011" name="PLoS Genet.">
        <title>Genomic analysis of the necrotrophic fungal pathogens Sclerotinia sclerotiorum and Botrytis cinerea.</title>
        <authorList>
            <person name="Amselem J."/>
            <person name="Cuomo C.A."/>
            <person name="van Kan J.A."/>
            <person name="Viaud M."/>
            <person name="Benito E.P."/>
            <person name="Couloux A."/>
            <person name="Coutinho P.M."/>
            <person name="de Vries R.P."/>
            <person name="Dyer P.S."/>
            <person name="Fillinger S."/>
            <person name="Fournier E."/>
            <person name="Gout L."/>
            <person name="Hahn M."/>
            <person name="Kohn L."/>
            <person name="Lapalu N."/>
            <person name="Plummer K.M."/>
            <person name="Pradier J.M."/>
            <person name="Quevillon E."/>
            <person name="Sharon A."/>
            <person name="Simon A."/>
            <person name="ten Have A."/>
            <person name="Tudzynski B."/>
            <person name="Tudzynski P."/>
            <person name="Wincker P."/>
            <person name="Andrew M."/>
            <person name="Anthouard V."/>
            <person name="Beever R.E."/>
            <person name="Beffa R."/>
            <person name="Benoit I."/>
            <person name="Bouzid O."/>
            <person name="Brault B."/>
            <person name="Chen Z."/>
            <person name="Choquer M."/>
            <person name="Collemare J."/>
            <person name="Cotton P."/>
            <person name="Danchin E.G."/>
            <person name="Da Silva C."/>
            <person name="Gautier A."/>
            <person name="Giraud C."/>
            <person name="Giraud T."/>
            <person name="Gonzalez C."/>
            <person name="Grossetete S."/>
            <person name="Guldener U."/>
            <person name="Henrissat B."/>
            <person name="Howlett B.J."/>
            <person name="Kodira C."/>
            <person name="Kretschmer M."/>
            <person name="Lappartient A."/>
            <person name="Leroch M."/>
            <person name="Levis C."/>
            <person name="Mauceli E."/>
            <person name="Neuveglise C."/>
            <person name="Oeser B."/>
            <person name="Pearson M."/>
            <person name="Poulain J."/>
            <person name="Poussereau N."/>
            <person name="Quesneville H."/>
            <person name="Rascle C."/>
            <person name="Schumacher J."/>
            <person name="Segurens B."/>
            <person name="Sexton A."/>
            <person name="Silva E."/>
            <person name="Sirven C."/>
            <person name="Soanes D.M."/>
            <person name="Talbot N.J."/>
            <person name="Templeton M."/>
            <person name="Yandava C."/>
            <person name="Yarden O."/>
            <person name="Zeng Q."/>
            <person name="Rollins J.A."/>
            <person name="Lebrun M.H."/>
            <person name="Dickman M."/>
        </authorList>
    </citation>
    <scope>NUCLEOTIDE SEQUENCE [LARGE SCALE GENOMIC DNA]</scope>
    <source>
        <strain evidence="1 2">B05.10</strain>
    </source>
</reference>
<dbReference type="AlphaFoldDB" id="A0A384JKL5"/>
<dbReference type="EMBL" id="CP009810">
    <property type="protein sequence ID" value="ATZ51129.1"/>
    <property type="molecule type" value="Genomic_DNA"/>
</dbReference>
<evidence type="ECO:0000313" key="2">
    <source>
        <dbReference type="Proteomes" id="UP000001798"/>
    </source>
</evidence>
<proteinExistence type="predicted"/>
<dbReference type="VEuPathDB" id="FungiDB:Bcin06g05610"/>
<name>A0A384JKL5_BOTFB</name>